<protein>
    <submittedName>
        <fullName evidence="1">Uncharacterized protein</fullName>
    </submittedName>
</protein>
<evidence type="ECO:0000313" key="1">
    <source>
        <dbReference type="EMBL" id="GHH77511.1"/>
    </source>
</evidence>
<reference evidence="1" key="1">
    <citation type="journal article" date="2014" name="Int. J. Syst. Evol. Microbiol.">
        <title>Complete genome sequence of Corynebacterium casei LMG S-19264T (=DSM 44701T), isolated from a smear-ripened cheese.</title>
        <authorList>
            <consortium name="US DOE Joint Genome Institute (JGI-PGF)"/>
            <person name="Walter F."/>
            <person name="Albersmeier A."/>
            <person name="Kalinowski J."/>
            <person name="Ruckert C."/>
        </authorList>
    </citation>
    <scope>NUCLEOTIDE SEQUENCE</scope>
    <source>
        <strain evidence="1">JCM 5069</strain>
    </source>
</reference>
<keyword evidence="2" id="KW-1185">Reference proteome</keyword>
<accession>A0A919G414</accession>
<evidence type="ECO:0000313" key="2">
    <source>
        <dbReference type="Proteomes" id="UP000603708"/>
    </source>
</evidence>
<dbReference type="AlphaFoldDB" id="A0A919G414"/>
<reference evidence="1" key="2">
    <citation type="submission" date="2020-09" db="EMBL/GenBank/DDBJ databases">
        <authorList>
            <person name="Sun Q."/>
            <person name="Ohkuma M."/>
        </authorList>
    </citation>
    <scope>NUCLEOTIDE SEQUENCE</scope>
    <source>
        <strain evidence="1">JCM 5069</strain>
    </source>
</reference>
<name>A0A919G414_9ACTN</name>
<gene>
    <name evidence="1" type="ORF">GCM10018793_25760</name>
</gene>
<sequence length="53" mass="5689">MRVPGFSGFYEFYGFYGPSASPRPGPDRPQEPAHAPACAPYCRNVAGLPPFAS</sequence>
<proteinExistence type="predicted"/>
<dbReference type="Proteomes" id="UP000603708">
    <property type="component" value="Unassembled WGS sequence"/>
</dbReference>
<dbReference type="EMBL" id="BNCD01000006">
    <property type="protein sequence ID" value="GHH77511.1"/>
    <property type="molecule type" value="Genomic_DNA"/>
</dbReference>
<organism evidence="1 2">
    <name type="scientific">Streptomyces sulfonofaciens</name>
    <dbReference type="NCBI Taxonomy" id="68272"/>
    <lineage>
        <taxon>Bacteria</taxon>
        <taxon>Bacillati</taxon>
        <taxon>Actinomycetota</taxon>
        <taxon>Actinomycetes</taxon>
        <taxon>Kitasatosporales</taxon>
        <taxon>Streptomycetaceae</taxon>
        <taxon>Streptomyces</taxon>
    </lineage>
</organism>
<comment type="caution">
    <text evidence="1">The sequence shown here is derived from an EMBL/GenBank/DDBJ whole genome shotgun (WGS) entry which is preliminary data.</text>
</comment>